<accession>A0A0L0F485</accession>
<dbReference type="RefSeq" id="XP_014145326.1">
    <property type="nucleotide sequence ID" value="XM_014289851.1"/>
</dbReference>
<reference evidence="1 2" key="1">
    <citation type="submission" date="2011-02" db="EMBL/GenBank/DDBJ databases">
        <title>The Genome Sequence of Sphaeroforma arctica JP610.</title>
        <authorList>
            <consortium name="The Broad Institute Genome Sequencing Platform"/>
            <person name="Russ C."/>
            <person name="Cuomo C."/>
            <person name="Young S.K."/>
            <person name="Zeng Q."/>
            <person name="Gargeya S."/>
            <person name="Alvarado L."/>
            <person name="Berlin A."/>
            <person name="Chapman S.B."/>
            <person name="Chen Z."/>
            <person name="Freedman E."/>
            <person name="Gellesch M."/>
            <person name="Goldberg J."/>
            <person name="Griggs A."/>
            <person name="Gujja S."/>
            <person name="Heilman E."/>
            <person name="Heiman D."/>
            <person name="Howarth C."/>
            <person name="Mehta T."/>
            <person name="Neiman D."/>
            <person name="Pearson M."/>
            <person name="Roberts A."/>
            <person name="Saif S."/>
            <person name="Shea T."/>
            <person name="Shenoy N."/>
            <person name="Sisk P."/>
            <person name="Stolte C."/>
            <person name="Sykes S."/>
            <person name="White J."/>
            <person name="Yandava C."/>
            <person name="Burger G."/>
            <person name="Gray M.W."/>
            <person name="Holland P.W.H."/>
            <person name="King N."/>
            <person name="Lang F.B.F."/>
            <person name="Roger A.J."/>
            <person name="Ruiz-Trillo I."/>
            <person name="Haas B."/>
            <person name="Nusbaum C."/>
            <person name="Birren B."/>
        </authorList>
    </citation>
    <scope>NUCLEOTIDE SEQUENCE [LARGE SCALE GENOMIC DNA]</scope>
    <source>
        <strain evidence="1 2">JP610</strain>
    </source>
</reference>
<dbReference type="GeneID" id="25916540"/>
<dbReference type="Proteomes" id="UP000054560">
    <property type="component" value="Unassembled WGS sequence"/>
</dbReference>
<feature type="non-terminal residue" evidence="1">
    <location>
        <position position="52"/>
    </location>
</feature>
<dbReference type="EMBL" id="KQ248838">
    <property type="protein sequence ID" value="KNC71424.1"/>
    <property type="molecule type" value="Genomic_DNA"/>
</dbReference>
<sequence>VEDETASWMKNTKNRMQEAVTVVREGVRNGYNEAKASVQSLRYNVDNWVDYT</sequence>
<evidence type="ECO:0000313" key="2">
    <source>
        <dbReference type="Proteomes" id="UP000054560"/>
    </source>
</evidence>
<dbReference type="AlphaFoldDB" id="A0A0L0F485"/>
<evidence type="ECO:0000313" key="1">
    <source>
        <dbReference type="EMBL" id="KNC71424.1"/>
    </source>
</evidence>
<protein>
    <submittedName>
        <fullName evidence="1">Uncharacterized protein</fullName>
    </submittedName>
</protein>
<keyword evidence="2" id="KW-1185">Reference proteome</keyword>
<organism evidence="1 2">
    <name type="scientific">Sphaeroforma arctica JP610</name>
    <dbReference type="NCBI Taxonomy" id="667725"/>
    <lineage>
        <taxon>Eukaryota</taxon>
        <taxon>Ichthyosporea</taxon>
        <taxon>Ichthyophonida</taxon>
        <taxon>Sphaeroforma</taxon>
    </lineage>
</organism>
<gene>
    <name evidence="1" type="ORF">SARC_16036</name>
</gene>
<name>A0A0L0F485_9EUKA</name>
<proteinExistence type="predicted"/>
<feature type="non-terminal residue" evidence="1">
    <location>
        <position position="1"/>
    </location>
</feature>